<accession>V5GQN4</accession>
<evidence type="ECO:0000256" key="1">
    <source>
        <dbReference type="SAM" id="MobiDB-lite"/>
    </source>
</evidence>
<keyword evidence="2" id="KW-0675">Receptor</keyword>
<proteinExistence type="predicted"/>
<dbReference type="PANTHER" id="PTHR15208">
    <property type="entry name" value="RECEPTOR-BINDING CANCER ANTIGEN EXPRESSED ON SISO CELLS CANCER ASSOCIATED SURFACE ANTIGEN RCAS1 ESTROGEN RECEPTOR-BINDING FRAGMENT- ASSOCIATED GENE 9 PROTEIN"/>
    <property type="match status" value="1"/>
</dbReference>
<dbReference type="GO" id="GO:0030141">
    <property type="term" value="C:secretory granule"/>
    <property type="evidence" value="ECO:0007669"/>
    <property type="project" value="TreeGrafter"/>
</dbReference>
<name>V5GQN4_ANOGL</name>
<sequence>MIVAVLLNKIKSFIFIFVNIFRRALCCFRRRRRSSCESVPLTHVVSNSEETKNNFQIWEDWGDHVNDRKEKTVQDHIEMYRKQTQILKQSNGEEEPEEQLNFFEDMTPNITKQTKVLISTNQGGDFKQSNRLNFVEDSVNAIPMLELREWEETSGWEGEALDSDAQKVLREKKRLERERRVWEQHQKRQEKMSRSLGSKLST</sequence>
<dbReference type="EMBL" id="GALX01002027">
    <property type="protein sequence ID" value="JAB66439.1"/>
    <property type="molecule type" value="Transcribed_RNA"/>
</dbReference>
<gene>
    <name evidence="2" type="primary">RCAS1</name>
</gene>
<feature type="compositionally biased region" description="Basic and acidic residues" evidence="1">
    <location>
        <begin position="179"/>
        <end position="193"/>
    </location>
</feature>
<protein>
    <submittedName>
        <fullName evidence="2">Receptor-binding cancer antigen</fullName>
    </submittedName>
</protein>
<feature type="region of interest" description="Disordered" evidence="1">
    <location>
        <begin position="179"/>
        <end position="202"/>
    </location>
</feature>
<evidence type="ECO:0000313" key="2">
    <source>
        <dbReference type="EMBL" id="JAB66439.1"/>
    </source>
</evidence>
<dbReference type="PIRSF" id="PIRSF034247">
    <property type="entry name" value="RCAS1"/>
    <property type="match status" value="1"/>
</dbReference>
<dbReference type="PANTHER" id="PTHR15208:SF2">
    <property type="entry name" value="RECEPTOR-BINDING CANCER ANTIGEN EXPRESSED ON SISO CELLS"/>
    <property type="match status" value="1"/>
</dbReference>
<dbReference type="AlphaFoldDB" id="V5GQN4"/>
<reference evidence="2" key="1">
    <citation type="submission" date="2013-07" db="EMBL/GenBank/DDBJ databases">
        <title>Midgut Transcriptome Profiling of Anoplphora glabripennis, a Lignocellulose Degrading, Wood-Boring Cerambycid.</title>
        <authorList>
            <person name="Scully E.D."/>
            <person name="Hoover K."/>
            <person name="Carlson J.E."/>
            <person name="Tien M."/>
            <person name="Geib S.M."/>
        </authorList>
    </citation>
    <scope>NUCLEOTIDE SEQUENCE</scope>
</reference>
<organism evidence="2">
    <name type="scientific">Anoplophora glabripennis</name>
    <name type="common">Asian longhorn beetle</name>
    <name type="synonym">Anoplophora nobilis</name>
    <dbReference type="NCBI Taxonomy" id="217634"/>
    <lineage>
        <taxon>Eukaryota</taxon>
        <taxon>Metazoa</taxon>
        <taxon>Ecdysozoa</taxon>
        <taxon>Arthropoda</taxon>
        <taxon>Hexapoda</taxon>
        <taxon>Insecta</taxon>
        <taxon>Pterygota</taxon>
        <taxon>Neoptera</taxon>
        <taxon>Endopterygota</taxon>
        <taxon>Coleoptera</taxon>
        <taxon>Polyphaga</taxon>
        <taxon>Cucujiformia</taxon>
        <taxon>Chrysomeloidea</taxon>
        <taxon>Cerambycidae</taxon>
        <taxon>Lamiinae</taxon>
        <taxon>Lamiini</taxon>
        <taxon>Anoplophora</taxon>
    </lineage>
</organism>
<dbReference type="InterPro" id="IPR017025">
    <property type="entry name" value="Cancer-assoc_antigen_RCAS1"/>
</dbReference>